<evidence type="ECO:0000313" key="8">
    <source>
        <dbReference type="Proteomes" id="UP000323569"/>
    </source>
</evidence>
<organism evidence="7 8">
    <name type="scientific">Microcystis aeruginosa NIES-2519</name>
    <dbReference type="NCBI Taxonomy" id="2303981"/>
    <lineage>
        <taxon>Bacteria</taxon>
        <taxon>Bacillati</taxon>
        <taxon>Cyanobacteriota</taxon>
        <taxon>Cyanophyceae</taxon>
        <taxon>Oscillatoriophycideae</taxon>
        <taxon>Chroococcales</taxon>
        <taxon>Microcystaceae</taxon>
        <taxon>Microcystis</taxon>
    </lineage>
</organism>
<proteinExistence type="predicted"/>
<dbReference type="EMBL" id="BHVO01000001">
    <property type="protein sequence ID" value="GCA68488.1"/>
    <property type="molecule type" value="Genomic_DNA"/>
</dbReference>
<dbReference type="Pfam" id="PF12950">
    <property type="entry name" value="TaqI_C"/>
    <property type="match status" value="1"/>
</dbReference>
<dbReference type="PANTHER" id="PTHR33841">
    <property type="entry name" value="DNA METHYLTRANSFERASE YEEA-RELATED"/>
    <property type="match status" value="1"/>
</dbReference>
<feature type="domain" description="TaqI-like C-terminal specificity" evidence="6">
    <location>
        <begin position="53"/>
        <end position="214"/>
    </location>
</feature>
<dbReference type="AlphaFoldDB" id="A0A5A5R1N1"/>
<sequence length="270" mass="31827">MAKLQKVGTPLGEYVKGSLYRGIITGLNEAFVIDKITRDRLISEHRSSEEVIKPFLRGRDVKRWRIDFAEQYLIKIESSENKSHPWSDKSKIEAEAIFAQTYPAIYARFQQFRDKLIKRDDQGRFFWELRSCKYWQEFEQPKIIYPNICKRNEFTFENSGYYTNQKAFIISCNDLTLLAILNSNVLMFLFEKILAKLQGNFYEPSSIFIKYFPIASATETQKQAIKYLVKQCLEAKGKEVKELEKEIDKIVYELYGLSEEEIRIIEGEIK</sequence>
<reference evidence="7 8" key="1">
    <citation type="submission" date="2018-09" db="EMBL/GenBank/DDBJ databases">
        <title>Evolutionary history of phycoerythrin pigmentation in the water bloom-forming cyanobacterium Microcystis aeruginosa.</title>
        <authorList>
            <person name="Tanabe Y."/>
            <person name="Tanabe Y."/>
            <person name="Yamaguchi H."/>
        </authorList>
    </citation>
    <scope>NUCLEOTIDE SEQUENCE [LARGE SCALE GENOMIC DNA]</scope>
    <source>
        <strain evidence="7 8">NIES-2519</strain>
    </source>
</reference>
<keyword evidence="3" id="KW-0808">Transferase</keyword>
<dbReference type="InterPro" id="IPR050953">
    <property type="entry name" value="N4_N6_ade-DNA_methylase"/>
</dbReference>
<feature type="coiled-coil region" evidence="5">
    <location>
        <begin position="233"/>
        <end position="260"/>
    </location>
</feature>
<dbReference type="PANTHER" id="PTHR33841:SF1">
    <property type="entry name" value="DNA METHYLTRANSFERASE A"/>
    <property type="match status" value="1"/>
</dbReference>
<evidence type="ECO:0000313" key="7">
    <source>
        <dbReference type="EMBL" id="GCA68488.1"/>
    </source>
</evidence>
<evidence type="ECO:0000256" key="3">
    <source>
        <dbReference type="ARBA" id="ARBA00022679"/>
    </source>
</evidence>
<evidence type="ECO:0000256" key="4">
    <source>
        <dbReference type="ARBA" id="ARBA00047942"/>
    </source>
</evidence>
<keyword evidence="2" id="KW-0489">Methyltransferase</keyword>
<comment type="catalytic activity">
    <reaction evidence="4">
        <text>a 2'-deoxyadenosine in DNA + S-adenosyl-L-methionine = an N(6)-methyl-2'-deoxyadenosine in DNA + S-adenosyl-L-homocysteine + H(+)</text>
        <dbReference type="Rhea" id="RHEA:15197"/>
        <dbReference type="Rhea" id="RHEA-COMP:12418"/>
        <dbReference type="Rhea" id="RHEA-COMP:12419"/>
        <dbReference type="ChEBI" id="CHEBI:15378"/>
        <dbReference type="ChEBI" id="CHEBI:57856"/>
        <dbReference type="ChEBI" id="CHEBI:59789"/>
        <dbReference type="ChEBI" id="CHEBI:90615"/>
        <dbReference type="ChEBI" id="CHEBI:90616"/>
        <dbReference type="EC" id="2.1.1.72"/>
    </reaction>
</comment>
<evidence type="ECO:0000256" key="2">
    <source>
        <dbReference type="ARBA" id="ARBA00022603"/>
    </source>
</evidence>
<keyword evidence="5" id="KW-0175">Coiled coil</keyword>
<dbReference type="Proteomes" id="UP000323569">
    <property type="component" value="Unassembled WGS sequence"/>
</dbReference>
<evidence type="ECO:0000256" key="1">
    <source>
        <dbReference type="ARBA" id="ARBA00011900"/>
    </source>
</evidence>
<accession>A0A5A5R1N1</accession>
<dbReference type="GO" id="GO:0032259">
    <property type="term" value="P:methylation"/>
    <property type="evidence" value="ECO:0007669"/>
    <property type="project" value="UniProtKB-KW"/>
</dbReference>
<dbReference type="EC" id="2.1.1.72" evidence="1"/>
<evidence type="ECO:0000256" key="5">
    <source>
        <dbReference type="SAM" id="Coils"/>
    </source>
</evidence>
<dbReference type="InterPro" id="IPR025931">
    <property type="entry name" value="TaqI_C"/>
</dbReference>
<protein>
    <recommendedName>
        <fullName evidence="1">site-specific DNA-methyltransferase (adenine-specific)</fullName>
        <ecNumber evidence="1">2.1.1.72</ecNumber>
    </recommendedName>
</protein>
<name>A0A5A5R1N1_MICAE</name>
<comment type="caution">
    <text evidence="7">The sequence shown here is derived from an EMBL/GenBank/DDBJ whole genome shotgun (WGS) entry which is preliminary data.</text>
</comment>
<dbReference type="GO" id="GO:0009007">
    <property type="term" value="F:site-specific DNA-methyltransferase (adenine-specific) activity"/>
    <property type="evidence" value="ECO:0007669"/>
    <property type="project" value="UniProtKB-EC"/>
</dbReference>
<gene>
    <name evidence="7" type="ORF">MiYa_00002</name>
</gene>
<evidence type="ECO:0000259" key="6">
    <source>
        <dbReference type="Pfam" id="PF12950"/>
    </source>
</evidence>
<dbReference type="RefSeq" id="WP_253851934.1">
    <property type="nucleotide sequence ID" value="NZ_BHVO01000001.1"/>
</dbReference>